<evidence type="ECO:0008006" key="6">
    <source>
        <dbReference type="Google" id="ProtNLM"/>
    </source>
</evidence>
<evidence type="ECO:0000313" key="5">
    <source>
        <dbReference type="Proteomes" id="UP000319210"/>
    </source>
</evidence>
<dbReference type="OrthoDB" id="3214257at2"/>
<feature type="transmembrane region" description="Helical" evidence="3">
    <location>
        <begin position="58"/>
        <end position="77"/>
    </location>
</feature>
<keyword evidence="3" id="KW-0472">Membrane</keyword>
<protein>
    <recommendedName>
        <fullName evidence="6">Na+/H+ antiporter subunit G</fullName>
    </recommendedName>
</protein>
<dbReference type="PANTHER" id="PTHR34703:SF1">
    <property type="entry name" value="ANTIPORTER SUBUNIT MNHG2-RELATED"/>
    <property type="match status" value="1"/>
</dbReference>
<keyword evidence="3" id="KW-1133">Transmembrane helix</keyword>
<dbReference type="AlphaFoldDB" id="A0A4Y3RB02"/>
<feature type="compositionally biased region" description="Basic and acidic residues" evidence="2">
    <location>
        <begin position="158"/>
        <end position="167"/>
    </location>
</feature>
<keyword evidence="3" id="KW-0812">Transmembrane</keyword>
<dbReference type="NCBIfam" id="TIGR01300">
    <property type="entry name" value="CPA3_mnhG_phaG"/>
    <property type="match status" value="1"/>
</dbReference>
<evidence type="ECO:0000256" key="1">
    <source>
        <dbReference type="ARBA" id="ARBA00008404"/>
    </source>
</evidence>
<dbReference type="EMBL" id="BJMM01000039">
    <property type="protein sequence ID" value="GEB52960.1"/>
    <property type="molecule type" value="Genomic_DNA"/>
</dbReference>
<comment type="similarity">
    <text evidence="1">Belongs to the CPA3 antiporters (TC 2.A.63) subunit G family.</text>
</comment>
<dbReference type="GO" id="GO:0015385">
    <property type="term" value="F:sodium:proton antiporter activity"/>
    <property type="evidence" value="ECO:0007669"/>
    <property type="project" value="TreeGrafter"/>
</dbReference>
<sequence length="167" mass="17220">MTRPLAPAHALATGPLAHWTDAADVAGAVFMLAGALLCLLAGIGLVRLPDVPTRIHAATKPQSFGLTLVLIGAGLWLRSPIDLGTMLLVGLFQLLTTPVAAHMVGRAAYRTGRVDRDGLVADDLAEARAEQQRKEAEQRGEAPEEAGGGNGTGDAAEGDGRSGGPER</sequence>
<organism evidence="4 5">
    <name type="scientific">Streptomyces cacaoi</name>
    <dbReference type="NCBI Taxonomy" id="1898"/>
    <lineage>
        <taxon>Bacteria</taxon>
        <taxon>Bacillati</taxon>
        <taxon>Actinomycetota</taxon>
        <taxon>Actinomycetes</taxon>
        <taxon>Kitasatosporales</taxon>
        <taxon>Streptomycetaceae</taxon>
        <taxon>Streptomyces</taxon>
    </lineage>
</organism>
<dbReference type="RefSeq" id="WP_086817195.1">
    <property type="nucleotide sequence ID" value="NZ_BJMM01000039.1"/>
</dbReference>
<reference evidence="4 5" key="1">
    <citation type="submission" date="2019-06" db="EMBL/GenBank/DDBJ databases">
        <title>Whole genome shotgun sequence of Streptomyces cacaoi subsp. cacaoi NBRC 12748.</title>
        <authorList>
            <person name="Hosoyama A."/>
            <person name="Uohara A."/>
            <person name="Ohji S."/>
            <person name="Ichikawa N."/>
        </authorList>
    </citation>
    <scope>NUCLEOTIDE SEQUENCE [LARGE SCALE GENOMIC DNA]</scope>
    <source>
        <strain evidence="4 5">NBRC 12748</strain>
    </source>
</reference>
<feature type="transmembrane region" description="Helical" evidence="3">
    <location>
        <begin position="25"/>
        <end position="46"/>
    </location>
</feature>
<keyword evidence="5" id="KW-1185">Reference proteome</keyword>
<dbReference type="NCBIfam" id="NF009314">
    <property type="entry name" value="PRK12674.1-2"/>
    <property type="match status" value="1"/>
</dbReference>
<accession>A0A4Y3RB02</accession>
<evidence type="ECO:0000256" key="3">
    <source>
        <dbReference type="SAM" id="Phobius"/>
    </source>
</evidence>
<dbReference type="Proteomes" id="UP000319210">
    <property type="component" value="Unassembled WGS sequence"/>
</dbReference>
<proteinExistence type="inferred from homology"/>
<gene>
    <name evidence="4" type="ORF">SCA03_55110</name>
</gene>
<dbReference type="InterPro" id="IPR005133">
    <property type="entry name" value="PhaG_MnhG_YufB"/>
</dbReference>
<dbReference type="Pfam" id="PF03334">
    <property type="entry name" value="PhaG_MnhG_YufB"/>
    <property type="match status" value="1"/>
</dbReference>
<evidence type="ECO:0000313" key="4">
    <source>
        <dbReference type="EMBL" id="GEB52960.1"/>
    </source>
</evidence>
<dbReference type="PANTHER" id="PTHR34703">
    <property type="entry name" value="ANTIPORTER SUBUNIT MNHG2-RELATED"/>
    <property type="match status" value="1"/>
</dbReference>
<evidence type="ECO:0000256" key="2">
    <source>
        <dbReference type="SAM" id="MobiDB-lite"/>
    </source>
</evidence>
<comment type="caution">
    <text evidence="4">The sequence shown here is derived from an EMBL/GenBank/DDBJ whole genome shotgun (WGS) entry which is preliminary data.</text>
</comment>
<feature type="compositionally biased region" description="Basic and acidic residues" evidence="2">
    <location>
        <begin position="124"/>
        <end position="142"/>
    </location>
</feature>
<name>A0A4Y3RB02_STRCI</name>
<feature type="region of interest" description="Disordered" evidence="2">
    <location>
        <begin position="124"/>
        <end position="167"/>
    </location>
</feature>
<feature type="transmembrane region" description="Helical" evidence="3">
    <location>
        <begin position="83"/>
        <end position="104"/>
    </location>
</feature>